<feature type="domain" description="Phage capsid-like C-terminal" evidence="3">
    <location>
        <begin position="104"/>
        <end position="327"/>
    </location>
</feature>
<protein>
    <submittedName>
        <fullName evidence="4">Phage major capsid protein</fullName>
    </submittedName>
</protein>
<evidence type="ECO:0000256" key="1">
    <source>
        <dbReference type="ARBA" id="ARBA00004328"/>
    </source>
</evidence>
<feature type="coiled-coil region" evidence="2">
    <location>
        <begin position="3"/>
        <end position="66"/>
    </location>
</feature>
<dbReference type="InterPro" id="IPR024455">
    <property type="entry name" value="Phage_capsid"/>
</dbReference>
<dbReference type="SUPFAM" id="SSF56563">
    <property type="entry name" value="Major capsid protein gp5"/>
    <property type="match status" value="1"/>
</dbReference>
<dbReference type="NCBIfam" id="TIGR01554">
    <property type="entry name" value="major_cap_HK97"/>
    <property type="match status" value="1"/>
</dbReference>
<proteinExistence type="predicted"/>
<organism evidence="4 5">
    <name type="scientific">Clostridium tetani</name>
    <dbReference type="NCBI Taxonomy" id="1513"/>
    <lineage>
        <taxon>Bacteria</taxon>
        <taxon>Bacillati</taxon>
        <taxon>Bacillota</taxon>
        <taxon>Clostridia</taxon>
        <taxon>Eubacteriales</taxon>
        <taxon>Clostridiaceae</taxon>
        <taxon>Clostridium</taxon>
    </lineage>
</organism>
<comment type="subcellular location">
    <subcellularLocation>
        <location evidence="1">Virion</location>
    </subcellularLocation>
</comment>
<evidence type="ECO:0000313" key="5">
    <source>
        <dbReference type="Proteomes" id="UP000290273"/>
    </source>
</evidence>
<sequence length="361" mass="40145">MKIEEIRELINTKKAEARGLLDKDLEKAEKITNEVRELQKKLDLATELEEEEKRDLQQQKENEKRGNLDMVKVNEMRSAVKYALGKEMTQEERAIIKTTDNTALIPEEILKEIEVKKGFKSLKNLCNVRTVNASNGTIPVVDLDQNELKDVLEGDDLVDGTLVSTDVSYKCSNVGLIQQLSNDLVDDAVVEIEGLVKNNFVNIASIKENKKILDCVDKNATTVKATDYNDVEKIVAESLPSNKANLVILVNPKAYATLACAKDKQGRSLNIMTNINGQEYAFGCPIHAFDNGLVTGTDTKELYYVLDMKEAVQYIERKGITILKDTNIRKMGAPIVAIGEKMDVVKGSARSVKKILIGATV</sequence>
<evidence type="ECO:0000313" key="4">
    <source>
        <dbReference type="EMBL" id="RXI57418.1"/>
    </source>
</evidence>
<comment type="caution">
    <text evidence="4">The sequence shown here is derived from an EMBL/GenBank/DDBJ whole genome shotgun (WGS) entry which is preliminary data.</text>
</comment>
<dbReference type="Pfam" id="PF05065">
    <property type="entry name" value="Phage_capsid"/>
    <property type="match status" value="1"/>
</dbReference>
<evidence type="ECO:0000256" key="2">
    <source>
        <dbReference type="SAM" id="Coils"/>
    </source>
</evidence>
<gene>
    <name evidence="4" type="ORF">DP131_05300</name>
</gene>
<dbReference type="Proteomes" id="UP000290273">
    <property type="component" value="Unassembled WGS sequence"/>
</dbReference>
<reference evidence="4 5" key="1">
    <citation type="submission" date="2018-06" db="EMBL/GenBank/DDBJ databases">
        <title>Genome conservation of Clostridium tetani.</title>
        <authorList>
            <person name="Bruggemann H."/>
            <person name="Popoff M.R."/>
        </authorList>
    </citation>
    <scope>NUCLEOTIDE SEQUENCE [LARGE SCALE GENOMIC DNA]</scope>
    <source>
        <strain evidence="4 5">63.05</strain>
    </source>
</reference>
<name>A0ABY0EQQ6_CLOTA</name>
<keyword evidence="2" id="KW-0175">Coiled coil</keyword>
<dbReference type="RefSeq" id="WP_128993024.1">
    <property type="nucleotide sequence ID" value="NZ_QMAU01000022.1"/>
</dbReference>
<accession>A0ABY0EQQ6</accession>
<dbReference type="InterPro" id="IPR054612">
    <property type="entry name" value="Phage_capsid-like_C"/>
</dbReference>
<dbReference type="EMBL" id="QMAU01000022">
    <property type="protein sequence ID" value="RXI57418.1"/>
    <property type="molecule type" value="Genomic_DNA"/>
</dbReference>
<evidence type="ECO:0000259" key="3">
    <source>
        <dbReference type="Pfam" id="PF05065"/>
    </source>
</evidence>